<keyword evidence="2" id="KW-1185">Reference proteome</keyword>
<dbReference type="RefSeq" id="WP_378034927.1">
    <property type="nucleotide sequence ID" value="NZ_JBHSIV010000004.1"/>
</dbReference>
<name>A0ABV9YHR5_9PSEU</name>
<dbReference type="Proteomes" id="UP001595947">
    <property type="component" value="Unassembled WGS sequence"/>
</dbReference>
<reference evidence="2" key="1">
    <citation type="journal article" date="2019" name="Int. J. Syst. Evol. Microbiol.">
        <title>The Global Catalogue of Microorganisms (GCM) 10K type strain sequencing project: providing services to taxonomists for standard genome sequencing and annotation.</title>
        <authorList>
            <consortium name="The Broad Institute Genomics Platform"/>
            <consortium name="The Broad Institute Genome Sequencing Center for Infectious Disease"/>
            <person name="Wu L."/>
            <person name="Ma J."/>
        </authorList>
    </citation>
    <scope>NUCLEOTIDE SEQUENCE [LARGE SCALE GENOMIC DNA]</scope>
    <source>
        <strain evidence="2">CGMCC 4.7093</strain>
    </source>
</reference>
<evidence type="ECO:0000313" key="1">
    <source>
        <dbReference type="EMBL" id="MFC5061573.1"/>
    </source>
</evidence>
<accession>A0ABV9YHR5</accession>
<gene>
    <name evidence="1" type="ORF">ACFPBZ_05100</name>
</gene>
<evidence type="ECO:0000313" key="2">
    <source>
        <dbReference type="Proteomes" id="UP001595947"/>
    </source>
</evidence>
<comment type="caution">
    <text evidence="1">The sequence shown here is derived from an EMBL/GenBank/DDBJ whole genome shotgun (WGS) entry which is preliminary data.</text>
</comment>
<proteinExistence type="predicted"/>
<sequence>MIIPASSAHRLPLNRKERFYTGTVLPMIVAADSFAHLRRFLVLCGVPADVGLEGLQFSTEYSLVESVRTTEERALFAPLPQEKDTPDLVLAGRGWLLVVEAKMFDQPSPRGLAQQLRAQGRIVECMTRGLHIPAPLVRHVALLPAAYQVDVDLGVPLVRWEQVLESYRDIGPAYWIGVLDEALGRHAELVSPPRNFSRNADGHLTGSEIARAFRAGTLAYGWMGREGGLTGAPLGQELESGEWRTHLYQVAIADPANRNWFAIAEFVGLLEQRTTR</sequence>
<protein>
    <submittedName>
        <fullName evidence="1">Uncharacterized protein</fullName>
    </submittedName>
</protein>
<dbReference type="EMBL" id="JBHSIV010000004">
    <property type="protein sequence ID" value="MFC5061573.1"/>
    <property type="molecule type" value="Genomic_DNA"/>
</dbReference>
<organism evidence="1 2">
    <name type="scientific">Actinomycetospora atypica</name>
    <dbReference type="NCBI Taxonomy" id="1290095"/>
    <lineage>
        <taxon>Bacteria</taxon>
        <taxon>Bacillati</taxon>
        <taxon>Actinomycetota</taxon>
        <taxon>Actinomycetes</taxon>
        <taxon>Pseudonocardiales</taxon>
        <taxon>Pseudonocardiaceae</taxon>
        <taxon>Actinomycetospora</taxon>
    </lineage>
</organism>